<evidence type="ECO:0000313" key="1">
    <source>
        <dbReference type="EMBL" id="OWZ10041.1"/>
    </source>
</evidence>
<organism evidence="1 2">
    <name type="scientific">Phytophthora megakarya</name>
    <dbReference type="NCBI Taxonomy" id="4795"/>
    <lineage>
        <taxon>Eukaryota</taxon>
        <taxon>Sar</taxon>
        <taxon>Stramenopiles</taxon>
        <taxon>Oomycota</taxon>
        <taxon>Peronosporomycetes</taxon>
        <taxon>Peronosporales</taxon>
        <taxon>Peronosporaceae</taxon>
        <taxon>Phytophthora</taxon>
    </lineage>
</organism>
<name>A0A225VWY1_9STRA</name>
<dbReference type="OrthoDB" id="69656at2759"/>
<comment type="caution">
    <text evidence="1">The sequence shown here is derived from an EMBL/GenBank/DDBJ whole genome shotgun (WGS) entry which is preliminary data.</text>
</comment>
<sequence>MTPELVLNVEFHNHLRNNTVSFLNLLRRSRSKTKTSRPWLTLSRSSTPVVTGPPNFMSCLWSEFEVLIKQLAHMTSALRPTISRPDDEMIQRNINLMDLMGSSLVCLLQVETSVMEKVTEFQIPSKC</sequence>
<evidence type="ECO:0000313" key="2">
    <source>
        <dbReference type="Proteomes" id="UP000198211"/>
    </source>
</evidence>
<gene>
    <name evidence="1" type="ORF">PHMEG_00017172</name>
</gene>
<accession>A0A225VWY1</accession>
<keyword evidence="2" id="KW-1185">Reference proteome</keyword>
<dbReference type="EMBL" id="NBNE01002580">
    <property type="protein sequence ID" value="OWZ10041.1"/>
    <property type="molecule type" value="Genomic_DNA"/>
</dbReference>
<protein>
    <submittedName>
        <fullName evidence="1">Uncharacterized protein</fullName>
    </submittedName>
</protein>
<dbReference type="AlphaFoldDB" id="A0A225VWY1"/>
<reference evidence="2" key="1">
    <citation type="submission" date="2017-03" db="EMBL/GenBank/DDBJ databases">
        <title>Phytopthora megakarya and P. palmivora, two closely related causual agents of cacao black pod achieved similar genome size and gene model numbers by different mechanisms.</title>
        <authorList>
            <person name="Ali S."/>
            <person name="Shao J."/>
            <person name="Larry D.J."/>
            <person name="Kronmiller B."/>
            <person name="Shen D."/>
            <person name="Strem M.D."/>
            <person name="Melnick R.L."/>
            <person name="Guiltinan M.J."/>
            <person name="Tyler B.M."/>
            <person name="Meinhardt L.W."/>
            <person name="Bailey B.A."/>
        </authorList>
    </citation>
    <scope>NUCLEOTIDE SEQUENCE [LARGE SCALE GENOMIC DNA]</scope>
    <source>
        <strain evidence="2">zdho120</strain>
    </source>
</reference>
<proteinExistence type="predicted"/>
<dbReference type="Proteomes" id="UP000198211">
    <property type="component" value="Unassembled WGS sequence"/>
</dbReference>